<reference evidence="1 2" key="1">
    <citation type="journal article" date="2021" name="Plant Biotechnol. J.">
        <title>Multi-omics assisted identification of the key and species-specific regulatory components of drought-tolerant mechanisms in Gossypium stocksii.</title>
        <authorList>
            <person name="Yu D."/>
            <person name="Ke L."/>
            <person name="Zhang D."/>
            <person name="Wu Y."/>
            <person name="Sun Y."/>
            <person name="Mei J."/>
            <person name="Sun J."/>
            <person name="Sun Y."/>
        </authorList>
    </citation>
    <scope>NUCLEOTIDE SEQUENCE [LARGE SCALE GENOMIC DNA]</scope>
    <source>
        <strain evidence="2">cv. E1</strain>
        <tissue evidence="1">Leaf</tissue>
    </source>
</reference>
<accession>A0A9D4A8T1</accession>
<organism evidence="1 2">
    <name type="scientific">Gossypium stocksii</name>
    <dbReference type="NCBI Taxonomy" id="47602"/>
    <lineage>
        <taxon>Eukaryota</taxon>
        <taxon>Viridiplantae</taxon>
        <taxon>Streptophyta</taxon>
        <taxon>Embryophyta</taxon>
        <taxon>Tracheophyta</taxon>
        <taxon>Spermatophyta</taxon>
        <taxon>Magnoliopsida</taxon>
        <taxon>eudicotyledons</taxon>
        <taxon>Gunneridae</taxon>
        <taxon>Pentapetalae</taxon>
        <taxon>rosids</taxon>
        <taxon>malvids</taxon>
        <taxon>Malvales</taxon>
        <taxon>Malvaceae</taxon>
        <taxon>Malvoideae</taxon>
        <taxon>Gossypium</taxon>
    </lineage>
</organism>
<keyword evidence="2" id="KW-1185">Reference proteome</keyword>
<dbReference type="EMBL" id="JAIQCV010000005">
    <property type="protein sequence ID" value="KAH1097430.1"/>
    <property type="molecule type" value="Genomic_DNA"/>
</dbReference>
<dbReference type="Proteomes" id="UP000828251">
    <property type="component" value="Unassembled WGS sequence"/>
</dbReference>
<protein>
    <submittedName>
        <fullName evidence="1">Uncharacterized protein</fullName>
    </submittedName>
</protein>
<comment type="caution">
    <text evidence="1">The sequence shown here is derived from an EMBL/GenBank/DDBJ whole genome shotgun (WGS) entry which is preliminary data.</text>
</comment>
<evidence type="ECO:0000313" key="1">
    <source>
        <dbReference type="EMBL" id="KAH1097430.1"/>
    </source>
</evidence>
<dbReference type="AlphaFoldDB" id="A0A9D4A8T1"/>
<evidence type="ECO:0000313" key="2">
    <source>
        <dbReference type="Proteomes" id="UP000828251"/>
    </source>
</evidence>
<gene>
    <name evidence="1" type="ORF">J1N35_014351</name>
</gene>
<sequence>MSRRVKFVIYYDGQICNTEVRVVFVGANFVEFTFNSTIQMRELRIKIRKKAEESTRGRIIRSQCIFLAFVDPYKYELFDVVSQTHLETVISLYISSENVIIKLYVEFANVDGSGPSSTIITANMGTEDEVESFTTGPCSGFSSLFQSGYYGVLETFMGRHSLIFWAEESTSNIMLEGDNEGANEE</sequence>
<proteinExistence type="predicted"/>
<name>A0A9D4A8T1_9ROSI</name>